<dbReference type="AlphaFoldDB" id="A0A0B7A4E7"/>
<protein>
    <submittedName>
        <fullName evidence="1">Uncharacterized protein</fullName>
    </submittedName>
</protein>
<name>A0A0B7A4E7_9EUPU</name>
<evidence type="ECO:0000313" key="1">
    <source>
        <dbReference type="EMBL" id="CEK74906.1"/>
    </source>
</evidence>
<reference evidence="1" key="1">
    <citation type="submission" date="2014-12" db="EMBL/GenBank/DDBJ databases">
        <title>Insight into the proteome of Arion vulgaris.</title>
        <authorList>
            <person name="Aradska J."/>
            <person name="Bulat T."/>
            <person name="Smidak R."/>
            <person name="Sarate P."/>
            <person name="Gangsoo J."/>
            <person name="Sialana F."/>
            <person name="Bilban M."/>
            <person name="Lubec G."/>
        </authorList>
    </citation>
    <scope>NUCLEOTIDE SEQUENCE</scope>
    <source>
        <tissue evidence="1">Skin</tissue>
    </source>
</reference>
<organism evidence="1">
    <name type="scientific">Arion vulgaris</name>
    <dbReference type="NCBI Taxonomy" id="1028688"/>
    <lineage>
        <taxon>Eukaryota</taxon>
        <taxon>Metazoa</taxon>
        <taxon>Spiralia</taxon>
        <taxon>Lophotrochozoa</taxon>
        <taxon>Mollusca</taxon>
        <taxon>Gastropoda</taxon>
        <taxon>Heterobranchia</taxon>
        <taxon>Euthyneura</taxon>
        <taxon>Panpulmonata</taxon>
        <taxon>Eupulmonata</taxon>
        <taxon>Stylommatophora</taxon>
        <taxon>Helicina</taxon>
        <taxon>Arionoidea</taxon>
        <taxon>Arionidae</taxon>
        <taxon>Arion</taxon>
    </lineage>
</organism>
<sequence>MRICSHGLACLPEDGEFIINICTKILVPVLQYYKKKSLTYQPTRSSSGKL</sequence>
<proteinExistence type="predicted"/>
<accession>A0A0B7A4E7</accession>
<gene>
    <name evidence="1" type="primary">ORF93088</name>
</gene>
<dbReference type="EMBL" id="HACG01028041">
    <property type="protein sequence ID" value="CEK74906.1"/>
    <property type="molecule type" value="Transcribed_RNA"/>
</dbReference>